<keyword evidence="1" id="KW-0732">Signal</keyword>
<reference evidence="2" key="1">
    <citation type="submission" date="2021-12" db="EMBL/GenBank/DDBJ databases">
        <title>taxonomy of Moraxella sp. ZY201224.</title>
        <authorList>
            <person name="Li F."/>
        </authorList>
    </citation>
    <scope>NUCLEOTIDE SEQUENCE</scope>
    <source>
        <strain evidence="2">ZY201224</strain>
    </source>
</reference>
<dbReference type="RefSeq" id="WP_263075498.1">
    <property type="nucleotide sequence ID" value="NZ_CP089977.1"/>
</dbReference>
<dbReference type="Proteomes" id="UP001063782">
    <property type="component" value="Chromosome"/>
</dbReference>
<gene>
    <name evidence="2" type="ORF">LU297_05175</name>
</gene>
<proteinExistence type="predicted"/>
<accession>A0ABY6F1T8</accession>
<sequence>MRRILSVFSLLSLPMLVEASYWNHNGSVMWLSADGNSREFYYDQPSKTMRGAGVVSGTLLFNGYRQGNRYYGTARRFSKYCTYPIEYEVSGRVVTETKVVLTGRYPSYAAGCRPTGQWKDDRLVFTYLHR</sequence>
<evidence type="ECO:0000256" key="1">
    <source>
        <dbReference type="SAM" id="SignalP"/>
    </source>
</evidence>
<name>A0ABY6F1T8_9GAMM</name>
<keyword evidence="3" id="KW-1185">Reference proteome</keyword>
<feature type="chain" id="PRO_5046132995" evidence="1">
    <location>
        <begin position="20"/>
        <end position="130"/>
    </location>
</feature>
<protein>
    <submittedName>
        <fullName evidence="2">Uncharacterized protein</fullName>
    </submittedName>
</protein>
<organism evidence="2 3">
    <name type="scientific">Moraxella nasicaprae</name>
    <dbReference type="NCBI Taxonomy" id="2904122"/>
    <lineage>
        <taxon>Bacteria</taxon>
        <taxon>Pseudomonadati</taxon>
        <taxon>Pseudomonadota</taxon>
        <taxon>Gammaproteobacteria</taxon>
        <taxon>Moraxellales</taxon>
        <taxon>Moraxellaceae</taxon>
        <taxon>Moraxella</taxon>
    </lineage>
</organism>
<dbReference type="EMBL" id="CP089977">
    <property type="protein sequence ID" value="UXZ04020.1"/>
    <property type="molecule type" value="Genomic_DNA"/>
</dbReference>
<evidence type="ECO:0000313" key="2">
    <source>
        <dbReference type="EMBL" id="UXZ04020.1"/>
    </source>
</evidence>
<feature type="signal peptide" evidence="1">
    <location>
        <begin position="1"/>
        <end position="19"/>
    </location>
</feature>
<evidence type="ECO:0000313" key="3">
    <source>
        <dbReference type="Proteomes" id="UP001063782"/>
    </source>
</evidence>